<evidence type="ECO:0000313" key="2">
    <source>
        <dbReference type="Proteomes" id="UP000225433"/>
    </source>
</evidence>
<dbReference type="Proteomes" id="UP000225433">
    <property type="component" value="Unassembled WGS sequence"/>
</dbReference>
<dbReference type="EMBL" id="NJAI01000005">
    <property type="protein sequence ID" value="PHM54302.1"/>
    <property type="molecule type" value="Genomic_DNA"/>
</dbReference>
<comment type="caution">
    <text evidence="1">The sequence shown here is derived from an EMBL/GenBank/DDBJ whole genome shotgun (WGS) entry which is preliminary data.</text>
</comment>
<organism evidence="1 2">
    <name type="scientific">Xenorhabdus hominickii</name>
    <dbReference type="NCBI Taxonomy" id="351679"/>
    <lineage>
        <taxon>Bacteria</taxon>
        <taxon>Pseudomonadati</taxon>
        <taxon>Pseudomonadota</taxon>
        <taxon>Gammaproteobacteria</taxon>
        <taxon>Enterobacterales</taxon>
        <taxon>Morganellaceae</taxon>
        <taxon>Xenorhabdus</taxon>
    </lineage>
</organism>
<sequence length="52" mass="6278">MHHPVQLRYPHWNSVFCENKPLAEHSRRKAIEWCIQHDALWFSSHFGHVLNS</sequence>
<dbReference type="Gene3D" id="3.60.15.10">
    <property type="entry name" value="Ribonuclease Z/Hydroxyacylglutathione hydrolase-like"/>
    <property type="match status" value="1"/>
</dbReference>
<reference evidence="1 2" key="1">
    <citation type="journal article" date="2017" name="Nat. Microbiol.">
        <title>Natural product diversity associated with the nematode symbionts Photorhabdus and Xenorhabdus.</title>
        <authorList>
            <person name="Tobias N.J."/>
            <person name="Wolff H."/>
            <person name="Djahanschiri B."/>
            <person name="Grundmann F."/>
            <person name="Kronenwerth M."/>
            <person name="Shi Y.M."/>
            <person name="Simonyi S."/>
            <person name="Grun P."/>
            <person name="Shapiro-Ilan D."/>
            <person name="Pidot S.J."/>
            <person name="Stinear T.P."/>
            <person name="Ebersberger I."/>
            <person name="Bode H.B."/>
        </authorList>
    </citation>
    <scope>NUCLEOTIDE SEQUENCE [LARGE SCALE GENOMIC DNA]</scope>
    <source>
        <strain evidence="1 2">DSM 17903</strain>
    </source>
</reference>
<dbReference type="AlphaFoldDB" id="A0A2G0Q531"/>
<gene>
    <name evidence="1" type="ORF">Xhom_03379</name>
</gene>
<accession>A0A2G0Q531</accession>
<dbReference type="InterPro" id="IPR036866">
    <property type="entry name" value="RibonucZ/Hydroxyglut_hydro"/>
</dbReference>
<name>A0A2G0Q531_XENHO</name>
<evidence type="ECO:0000313" key="1">
    <source>
        <dbReference type="EMBL" id="PHM54302.1"/>
    </source>
</evidence>
<proteinExistence type="predicted"/>
<protein>
    <submittedName>
        <fullName evidence="1">Uncharacterized protein</fullName>
    </submittedName>
</protein>